<keyword evidence="9" id="KW-0539">Nucleus</keyword>
<dbReference type="SMART" id="SM00662">
    <property type="entry name" value="RPOLD"/>
    <property type="match status" value="1"/>
</dbReference>
<dbReference type="PANTHER" id="PTHR31323">
    <property type="entry name" value="MECHANOSENSITIVE ION CHANNEL PROTEIN MSY2"/>
    <property type="match status" value="1"/>
</dbReference>
<dbReference type="InterPro" id="IPR036603">
    <property type="entry name" value="RBP11-like"/>
</dbReference>
<accession>A0A286UGF4</accession>
<organism evidence="15 16">
    <name type="scientific">Pyrrhoderma noxium</name>
    <dbReference type="NCBI Taxonomy" id="2282107"/>
    <lineage>
        <taxon>Eukaryota</taxon>
        <taxon>Fungi</taxon>
        <taxon>Dikarya</taxon>
        <taxon>Basidiomycota</taxon>
        <taxon>Agaricomycotina</taxon>
        <taxon>Agaricomycetes</taxon>
        <taxon>Hymenochaetales</taxon>
        <taxon>Hymenochaetaceae</taxon>
        <taxon>Pyrrhoderma</taxon>
    </lineage>
</organism>
<evidence type="ECO:0000313" key="15">
    <source>
        <dbReference type="EMBL" id="PAV18702.1"/>
    </source>
</evidence>
<keyword evidence="4 13" id="KW-0812">Transmembrane</keyword>
<dbReference type="PROSITE" id="PS00446">
    <property type="entry name" value="RNA_POL_D_30KD"/>
    <property type="match status" value="1"/>
</dbReference>
<evidence type="ECO:0000256" key="4">
    <source>
        <dbReference type="ARBA" id="ARBA00022692"/>
    </source>
</evidence>
<dbReference type="SUPFAM" id="SSF47473">
    <property type="entry name" value="EF-hand"/>
    <property type="match status" value="1"/>
</dbReference>
<dbReference type="GO" id="GO:0016301">
    <property type="term" value="F:kinase activity"/>
    <property type="evidence" value="ECO:0007669"/>
    <property type="project" value="UniProtKB-KW"/>
</dbReference>
<feature type="transmembrane region" description="Helical" evidence="13">
    <location>
        <begin position="1373"/>
        <end position="1393"/>
    </location>
</feature>
<feature type="compositionally biased region" description="Low complexity" evidence="12">
    <location>
        <begin position="1678"/>
        <end position="1692"/>
    </location>
</feature>
<keyword evidence="8" id="KW-0804">Transcription</keyword>
<dbReference type="SUPFAM" id="SSF56112">
    <property type="entry name" value="Protein kinase-like (PK-like)"/>
    <property type="match status" value="1"/>
</dbReference>
<dbReference type="SUPFAM" id="SSF50182">
    <property type="entry name" value="Sm-like ribonucleoproteins"/>
    <property type="match status" value="1"/>
</dbReference>
<dbReference type="CDD" id="cd13969">
    <property type="entry name" value="ADCK1-like"/>
    <property type="match status" value="1"/>
</dbReference>
<dbReference type="InParanoid" id="A0A286UGF4"/>
<dbReference type="STRING" id="2282107.A0A286UGF4"/>
<evidence type="ECO:0000256" key="8">
    <source>
        <dbReference type="ARBA" id="ARBA00023163"/>
    </source>
</evidence>
<sequence>MALPEPIVRIRELKSDRINFVLENVDLAFANSLRRVMMADIPTVAIDMVELETNTSVLPDEFIAHRLGMVPLISKNCDSVMKYNRDCSCMEMCDLCSVILTLDVKCTEGGHLDVTSNHLTVIPPAYDKYEVGEELTNRDPKFGYPVGQAESANPVLICKLRPGQELKMRCIAKKGIAKEHAKWSPCSAVAFEYDPYNKLRHTSYWFEVDERGEWPLSENAKEEEPPRDDDPFDFNAKPHKFYFEVETVGSLSPKEVITKGLEELQGKLANLILALKPEAEFPAAGPDAGMQTVQGVNGNMAGAAAGGWGASTSPGSNTAWNGSPSANGWGGNAGGNWGSPPSGSPSGWAPGGNNGTWGQSPSNQGGANWGGAGGWSSPSRGNNHNQEGGGWNPPGGGGWGSPNRWNSNETFRHSCLAAVRCSRVARAVILGAIDYKWTFAKTYKDDDNKMQAYSDCHTRSARRLLRSLLSNGGIFIKLGQHMSSLAVLPNEWTSTMRPLQDQCNPTPYEGLEGLFLADIGAPIEELFDDFNPVPLGVASLAQVHSAKLRKTGQRVAVKLQHPHLAEFCDVDMKTVEVSLRWIKYWFPDFEFTWLGEEMRENLPKEMNFVHEASNAARTVKEFENIRTSLYIPEVISASKRVLIMEFIEGARADNLEFLAEHNIDRNLVALEVQDIFCRMVHLNGWFHADPHLGNLLVRPAPQTSKSPYNFEVVLLDHGLYFDIDKDLRINYSGLWLSLIADASPKVNAARRKYAQLVGNIDDELYPIFESAITGRASLEGAWDDEDPKARKRPKSMVDLMPQTEEEMEAIRNAVIQREGLLVSLFDLLRRVPRRVLMLLKLNDLVRSLDRSLCTTHSSIRVFLITAQYCNLAVYEDCKRSFFESLRNTGSFSWRGFWELVGHWWEYKKQFIKLHLAERALDTEAGYVKMKAWLYGLRRKGLRGAHLAASGLTLSPTTILMLPIRPLHSNTQTIPPWVAQPARPGAHRHGASSWDILNGIRKDFEGFDPRNATEAHLQFAQGDMPNNLFTKIYHYLLNVSIVTRWTLFIVPILALLWIPGILGLTEFPNAKVWNVKLLWWSIWLSVVWAGWWASLAGSRLLPGILRNTIGLVAVGSRKYIDWLSALTRYVALFGWTLAIWISFNPLIVIRSDGDESAEVSFLVNLLFGSVLCAGLLLFEKFSIQWIAGKFHERSYAERIADQKMAVKILVLLYSHSSELPGRSDTLKDRDAQKQPADPRKLIKKALKGVRAAATTTTTALGNVASEIAGSSVLQPNSPQAVVQTALRSANKTRLLARRLFYSFCQPGQDSLVLTDIAPHFQNYEMTQTAFALFDKDGNGDVTREELELACLEIHREQLSIEHSMQDLDSAVGRLDNIFMSLYVIIAILIMVVILDRSVASLITGAGTIILGLSWLIGDSLAEVLASIIFLFIKHPFDVGDRITVEKETYTVKEIRLLSTIFLDKNSCLVQAPNSVLTTQFIHNYRRSPQMSEPFEFDVAYNTSFEQIERLREKMLAFVKSEGRDFLPSFDIIVKDIPDQEKMSLSADIKYKSNWQQGAMKVKRRNKWVCALKTSLHELGIYGPSGNPKKELSPTIITKQPWNEYKLSEAEKIMREGGSPSPFRHEYNFSDRSAAVMSDGVVFGESEQMYMSNSRVAFVDSPQSPYSATSPFGPTPMPSMPSSSGTVPSYSGMPTPTPPMPTASPQEEYEMSSGFSQRRPTDPSSQV</sequence>
<dbReference type="FunFam" id="2.170.120.12:FF:000002">
    <property type="entry name" value="DNA-directed RNA polymerase II subunit RPB3"/>
    <property type="match status" value="1"/>
</dbReference>
<feature type="compositionally biased region" description="Gly residues" evidence="12">
    <location>
        <begin position="387"/>
        <end position="400"/>
    </location>
</feature>
<comment type="similarity">
    <text evidence="10">Belongs to the archaeal Rpo3/eukaryotic RPB3 RNA polymerase subunit family.</text>
</comment>
<reference evidence="15 16" key="1">
    <citation type="journal article" date="2017" name="Mol. Ecol.">
        <title>Comparative and population genomic landscape of Phellinus noxius: A hypervariable fungus causing root rot in trees.</title>
        <authorList>
            <person name="Chung C.L."/>
            <person name="Lee T.J."/>
            <person name="Akiba M."/>
            <person name="Lee H.H."/>
            <person name="Kuo T.H."/>
            <person name="Liu D."/>
            <person name="Ke H.M."/>
            <person name="Yokoi T."/>
            <person name="Roa M.B."/>
            <person name="Lu M.J."/>
            <person name="Chang Y.Y."/>
            <person name="Ann P.J."/>
            <person name="Tsai J.N."/>
            <person name="Chen C.Y."/>
            <person name="Tzean S.S."/>
            <person name="Ota Y."/>
            <person name="Hattori T."/>
            <person name="Sahashi N."/>
            <person name="Liou R.F."/>
            <person name="Kikuchi T."/>
            <person name="Tsai I.J."/>
        </authorList>
    </citation>
    <scope>NUCLEOTIDE SEQUENCE [LARGE SCALE GENOMIC DNA]</scope>
    <source>
        <strain evidence="15 16">FFPRI411160</strain>
    </source>
</reference>
<feature type="transmembrane region" description="Helical" evidence="13">
    <location>
        <begin position="1405"/>
        <end position="1431"/>
    </location>
</feature>
<evidence type="ECO:0000256" key="12">
    <source>
        <dbReference type="SAM" id="MobiDB-lite"/>
    </source>
</evidence>
<dbReference type="InterPro" id="IPR011263">
    <property type="entry name" value="DNA-dir_RNA_pol_RpoA/D/Rpb3"/>
</dbReference>
<feature type="region of interest" description="Disordered" evidence="12">
    <location>
        <begin position="307"/>
        <end position="404"/>
    </location>
</feature>
<dbReference type="GO" id="GO:0003899">
    <property type="term" value="F:DNA-directed RNA polymerase activity"/>
    <property type="evidence" value="ECO:0007669"/>
    <property type="project" value="InterPro"/>
</dbReference>
<evidence type="ECO:0000256" key="11">
    <source>
        <dbReference type="ARBA" id="ARBA00072506"/>
    </source>
</evidence>
<evidence type="ECO:0000256" key="6">
    <source>
        <dbReference type="ARBA" id="ARBA00022989"/>
    </source>
</evidence>
<dbReference type="InterPro" id="IPR010920">
    <property type="entry name" value="LSM_dom_sf"/>
</dbReference>
<comment type="caution">
    <text evidence="15">The sequence shown here is derived from an EMBL/GenBank/DDBJ whole genome shotgun (WGS) entry which is preliminary data.</text>
</comment>
<dbReference type="InterPro" id="IPR022842">
    <property type="entry name" value="RNAP_Rpo3/Rpb3/RPAC1"/>
</dbReference>
<dbReference type="Pfam" id="PF00924">
    <property type="entry name" value="MS_channel_2nd"/>
    <property type="match status" value="1"/>
</dbReference>
<evidence type="ECO:0000259" key="14">
    <source>
        <dbReference type="PROSITE" id="PS50222"/>
    </source>
</evidence>
<keyword evidence="5" id="KW-0106">Calcium</keyword>
<evidence type="ECO:0000256" key="13">
    <source>
        <dbReference type="SAM" id="Phobius"/>
    </source>
</evidence>
<evidence type="ECO:0000256" key="9">
    <source>
        <dbReference type="ARBA" id="ARBA00023242"/>
    </source>
</evidence>
<evidence type="ECO:0000313" key="16">
    <source>
        <dbReference type="Proteomes" id="UP000217199"/>
    </source>
</evidence>
<evidence type="ECO:0000256" key="5">
    <source>
        <dbReference type="ARBA" id="ARBA00022837"/>
    </source>
</evidence>
<keyword evidence="15" id="KW-0808">Transferase</keyword>
<dbReference type="GO" id="GO:0006351">
    <property type="term" value="P:DNA-templated transcription"/>
    <property type="evidence" value="ECO:0007669"/>
    <property type="project" value="InterPro"/>
</dbReference>
<keyword evidence="7 13" id="KW-0472">Membrane</keyword>
<keyword evidence="6 13" id="KW-1133">Transmembrane helix</keyword>
<dbReference type="Gene3D" id="3.30.1360.10">
    <property type="entry name" value="RNA polymerase, RBP11-like subunit"/>
    <property type="match status" value="1"/>
</dbReference>
<dbReference type="HAMAP" id="MF_00320">
    <property type="entry name" value="RNApol_arch_Rpo3"/>
    <property type="match status" value="1"/>
</dbReference>
<feature type="compositionally biased region" description="Low complexity" evidence="12">
    <location>
        <begin position="338"/>
        <end position="348"/>
    </location>
</feature>
<dbReference type="InterPro" id="IPR011009">
    <property type="entry name" value="Kinase-like_dom_sf"/>
</dbReference>
<dbReference type="PROSITE" id="PS50222">
    <property type="entry name" value="EF_HAND_2"/>
    <property type="match status" value="1"/>
</dbReference>
<dbReference type="SUPFAM" id="SSF55257">
    <property type="entry name" value="RBP11-like subunits of RNA polymerase"/>
    <property type="match status" value="1"/>
</dbReference>
<dbReference type="InterPro" id="IPR023408">
    <property type="entry name" value="MscS_beta-dom_sf"/>
</dbReference>
<dbReference type="PANTHER" id="PTHR31323:SF15">
    <property type="entry name" value="MECHANOSENSITIVE ION CHANNEL PROTEIN MSY1"/>
    <property type="match status" value="1"/>
</dbReference>
<dbReference type="GO" id="GO:0003677">
    <property type="term" value="F:DNA binding"/>
    <property type="evidence" value="ECO:0007669"/>
    <property type="project" value="InterPro"/>
</dbReference>
<dbReference type="EMBL" id="NBII01000005">
    <property type="protein sequence ID" value="PAV18702.1"/>
    <property type="molecule type" value="Genomic_DNA"/>
</dbReference>
<feature type="compositionally biased region" description="Gly residues" evidence="12">
    <location>
        <begin position="328"/>
        <end position="337"/>
    </location>
</feature>
<dbReference type="GO" id="GO:0006874">
    <property type="term" value="P:intracellular calcium ion homeostasis"/>
    <property type="evidence" value="ECO:0007669"/>
    <property type="project" value="TreeGrafter"/>
</dbReference>
<dbReference type="GO" id="GO:0005509">
    <property type="term" value="F:calcium ion binding"/>
    <property type="evidence" value="ECO:0007669"/>
    <property type="project" value="InterPro"/>
</dbReference>
<evidence type="ECO:0000256" key="1">
    <source>
        <dbReference type="ARBA" id="ARBA00004123"/>
    </source>
</evidence>
<evidence type="ECO:0000256" key="2">
    <source>
        <dbReference type="ARBA" id="ARBA00004370"/>
    </source>
</evidence>
<dbReference type="InterPro" id="IPR004147">
    <property type="entry name" value="ABC1_dom"/>
</dbReference>
<dbReference type="InterPro" id="IPR045307">
    <property type="entry name" value="ADCK1_dom"/>
</dbReference>
<dbReference type="Proteomes" id="UP000217199">
    <property type="component" value="Unassembled WGS sequence"/>
</dbReference>
<dbReference type="Pfam" id="PF25886">
    <property type="entry name" value="Msy1"/>
    <property type="match status" value="1"/>
</dbReference>
<dbReference type="Pfam" id="PF03109">
    <property type="entry name" value="ABC1"/>
    <property type="match status" value="1"/>
</dbReference>
<keyword evidence="3" id="KW-0240">DNA-directed RNA polymerase</keyword>
<dbReference type="CDD" id="cd07031">
    <property type="entry name" value="RNAP_II_RPB3"/>
    <property type="match status" value="1"/>
</dbReference>
<keyword evidence="16" id="KW-1185">Reference proteome</keyword>
<gene>
    <name evidence="15" type="ORF">PNOK_0554500</name>
</gene>
<dbReference type="InterPro" id="IPR002048">
    <property type="entry name" value="EF_hand_dom"/>
</dbReference>
<evidence type="ECO:0000256" key="7">
    <source>
        <dbReference type="ARBA" id="ARBA00023136"/>
    </source>
</evidence>
<feature type="domain" description="EF-hand" evidence="14">
    <location>
        <begin position="1320"/>
        <end position="1355"/>
    </location>
</feature>
<dbReference type="InterPro" id="IPR011262">
    <property type="entry name" value="DNA-dir_RNA_pol_insert"/>
</dbReference>
<dbReference type="InterPro" id="IPR018247">
    <property type="entry name" value="EF_Hand_1_Ca_BS"/>
</dbReference>
<feature type="transmembrane region" description="Helical" evidence="13">
    <location>
        <begin position="1076"/>
        <end position="1093"/>
    </location>
</feature>
<dbReference type="GO" id="GO:0046983">
    <property type="term" value="F:protein dimerization activity"/>
    <property type="evidence" value="ECO:0007669"/>
    <property type="project" value="InterPro"/>
</dbReference>
<dbReference type="InterPro" id="IPR036643">
    <property type="entry name" value="RNApol_insert_sf"/>
</dbReference>
<proteinExistence type="inferred from homology"/>
<dbReference type="Gene3D" id="2.170.120.12">
    <property type="entry name" value="DNA-directed RNA polymerase, insert domain"/>
    <property type="match status" value="1"/>
</dbReference>
<name>A0A286UGF4_9AGAM</name>
<dbReference type="InterPro" id="IPR001514">
    <property type="entry name" value="DNA-dir_RNA_pol_30-40kDasu_CS"/>
</dbReference>
<dbReference type="InterPro" id="IPR011992">
    <property type="entry name" value="EF-hand-dom_pair"/>
</dbReference>
<evidence type="ECO:0000256" key="3">
    <source>
        <dbReference type="ARBA" id="ARBA00022478"/>
    </source>
</evidence>
<dbReference type="Gene3D" id="2.30.30.60">
    <property type="match status" value="1"/>
</dbReference>
<feature type="compositionally biased region" description="Polar residues" evidence="12">
    <location>
        <begin position="1711"/>
        <end position="1725"/>
    </location>
</feature>
<feature type="transmembrane region" description="Helical" evidence="13">
    <location>
        <begin position="1044"/>
        <end position="1064"/>
    </location>
</feature>
<feature type="transmembrane region" description="Helical" evidence="13">
    <location>
        <begin position="1160"/>
        <end position="1177"/>
    </location>
</feature>
<evidence type="ECO:0000256" key="10">
    <source>
        <dbReference type="ARBA" id="ARBA00025804"/>
    </source>
</evidence>
<keyword evidence="15" id="KW-0418">Kinase</keyword>
<dbReference type="InterPro" id="IPR006685">
    <property type="entry name" value="MscS_channel_2nd"/>
</dbReference>
<dbReference type="Pfam" id="PF01193">
    <property type="entry name" value="RNA_pol_L"/>
    <property type="match status" value="1"/>
</dbReference>
<comment type="subcellular location">
    <subcellularLocation>
        <location evidence="2">Membrane</location>
    </subcellularLocation>
    <subcellularLocation>
        <location evidence="1">Nucleus</location>
    </subcellularLocation>
</comment>
<dbReference type="InterPro" id="IPR058650">
    <property type="entry name" value="Msy1/2-like"/>
</dbReference>
<dbReference type="Pfam" id="PF01000">
    <property type="entry name" value="RNA_pol_A_bac"/>
    <property type="match status" value="1"/>
</dbReference>
<dbReference type="GO" id="GO:0016020">
    <property type="term" value="C:membrane"/>
    <property type="evidence" value="ECO:0007669"/>
    <property type="project" value="UniProtKB-SubCell"/>
</dbReference>
<dbReference type="PROSITE" id="PS00018">
    <property type="entry name" value="EF_HAND_1"/>
    <property type="match status" value="1"/>
</dbReference>
<feature type="region of interest" description="Disordered" evidence="12">
    <location>
        <begin position="1660"/>
        <end position="1725"/>
    </location>
</feature>
<protein>
    <recommendedName>
        <fullName evidence="11">DNA-directed RNA polymerase II subunit RPB3</fullName>
    </recommendedName>
</protein>
<dbReference type="SUPFAM" id="SSF56553">
    <property type="entry name" value="Insert subdomain of RNA polymerase alpha subunit"/>
    <property type="match status" value="1"/>
</dbReference>
<dbReference type="GO" id="GO:0055029">
    <property type="term" value="C:nuclear DNA-directed RNA polymerase complex"/>
    <property type="evidence" value="ECO:0007669"/>
    <property type="project" value="UniProtKB-ARBA"/>
</dbReference>
<dbReference type="OrthoDB" id="544685at2759"/>
<feature type="transmembrane region" description="Helical" evidence="13">
    <location>
        <begin position="1128"/>
        <end position="1148"/>
    </location>
</feature>
<dbReference type="GO" id="GO:0005262">
    <property type="term" value="F:calcium channel activity"/>
    <property type="evidence" value="ECO:0007669"/>
    <property type="project" value="TreeGrafter"/>
</dbReference>